<name>A0ABV5HWU1_9RHOB</name>
<dbReference type="PROSITE" id="PS50928">
    <property type="entry name" value="ABC_TM1"/>
    <property type="match status" value="1"/>
</dbReference>
<feature type="transmembrane region" description="Helical" evidence="8">
    <location>
        <begin position="124"/>
        <end position="152"/>
    </location>
</feature>
<dbReference type="RefSeq" id="WP_377066648.1">
    <property type="nucleotide sequence ID" value="NZ_JBHMEC010000003.1"/>
</dbReference>
<evidence type="ECO:0000256" key="5">
    <source>
        <dbReference type="ARBA" id="ARBA00022692"/>
    </source>
</evidence>
<feature type="transmembrane region" description="Helical" evidence="8">
    <location>
        <begin position="378"/>
        <end position="404"/>
    </location>
</feature>
<dbReference type="InterPro" id="IPR000515">
    <property type="entry name" value="MetI-like"/>
</dbReference>
<dbReference type="Proteomes" id="UP001589670">
    <property type="component" value="Unassembled WGS sequence"/>
</dbReference>
<evidence type="ECO:0000256" key="6">
    <source>
        <dbReference type="ARBA" id="ARBA00022989"/>
    </source>
</evidence>
<feature type="transmembrane region" description="Helical" evidence="8">
    <location>
        <begin position="326"/>
        <end position="352"/>
    </location>
</feature>
<keyword evidence="4" id="KW-0997">Cell inner membrane</keyword>
<evidence type="ECO:0000313" key="11">
    <source>
        <dbReference type="Proteomes" id="UP001589670"/>
    </source>
</evidence>
<organism evidence="10 11">
    <name type="scientific">Roseovarius ramblicola</name>
    <dbReference type="NCBI Taxonomy" id="2022336"/>
    <lineage>
        <taxon>Bacteria</taxon>
        <taxon>Pseudomonadati</taxon>
        <taxon>Pseudomonadota</taxon>
        <taxon>Alphaproteobacteria</taxon>
        <taxon>Rhodobacterales</taxon>
        <taxon>Roseobacteraceae</taxon>
        <taxon>Roseovarius</taxon>
    </lineage>
</organism>
<dbReference type="PANTHER" id="PTHR43357:SF4">
    <property type="entry name" value="INNER MEMBRANE ABC TRANSPORTER PERMEASE PROTEIN YDCV"/>
    <property type="match status" value="1"/>
</dbReference>
<evidence type="ECO:0000256" key="7">
    <source>
        <dbReference type="ARBA" id="ARBA00023136"/>
    </source>
</evidence>
<feature type="transmembrane region" description="Helical" evidence="8">
    <location>
        <begin position="424"/>
        <end position="449"/>
    </location>
</feature>
<reference evidence="10 11" key="1">
    <citation type="submission" date="2024-09" db="EMBL/GenBank/DDBJ databases">
        <authorList>
            <person name="Sun Q."/>
            <person name="Mori K."/>
        </authorList>
    </citation>
    <scope>NUCLEOTIDE SEQUENCE [LARGE SCALE GENOMIC DNA]</scope>
    <source>
        <strain evidence="10 11">CECT 9424</strain>
    </source>
</reference>
<keyword evidence="7 8" id="KW-0472">Membrane</keyword>
<feature type="transmembrane region" description="Helical" evidence="8">
    <location>
        <begin position="72"/>
        <end position="103"/>
    </location>
</feature>
<feature type="transmembrane region" description="Helical" evidence="8">
    <location>
        <begin position="282"/>
        <end position="306"/>
    </location>
</feature>
<comment type="subcellular location">
    <subcellularLocation>
        <location evidence="1">Cell inner membrane</location>
        <topology evidence="1">Multi-pass membrane protein</topology>
    </subcellularLocation>
    <subcellularLocation>
        <location evidence="8">Cell membrane</location>
        <topology evidence="8">Multi-pass membrane protein</topology>
    </subcellularLocation>
</comment>
<feature type="transmembrane region" description="Helical" evidence="8">
    <location>
        <begin position="250"/>
        <end position="270"/>
    </location>
</feature>
<evidence type="ECO:0000256" key="4">
    <source>
        <dbReference type="ARBA" id="ARBA00022519"/>
    </source>
</evidence>
<dbReference type="SUPFAM" id="SSF161098">
    <property type="entry name" value="MetI-like"/>
    <property type="match status" value="1"/>
</dbReference>
<dbReference type="PANTHER" id="PTHR43357">
    <property type="entry name" value="INNER MEMBRANE ABC TRANSPORTER PERMEASE PROTEIN YDCV"/>
    <property type="match status" value="1"/>
</dbReference>
<sequence length="462" mass="49412">MSNLTVDIPRPPFNSFTLPLMAAFAGCFGFVVGNVFAQPLIGFLVGAVIGTGVAFLAHTMPDSRRNVRLGLIAAFGLIGLVLVGPGALVAGLLIGAILSWAAYWLNSGRYRSTVPIYYTAGQTLWHNTFLFICGLVFFFLIAPLMPVMWLSFNAENFFTFTPEMLNFQPEGYSLKHYRDFFSGGGHPLNGLLYGAVIGAALGAAVQFLPNAQRSLAKIAVYGIVGTLIGVVVGKMWGVEGAEWMTPLKNSLIIAPFATLISVSLGTLAAIGLSQSHVPGRQAIMAILISPMIVPLIISATGMFFFYAPLGNWLEANLGLNQAFVGYVKVILAHAALGVPFVIITVTATLVGFDKSLTRAAANMGADPVTTFFRVQMPLILPGVISGGLFAFITSFDEVVVVLFVGSAQQQTLPWQMFTGLREQISPTILAAATILVTISICLLTTVELLRRRSERLRGISPG</sequence>
<evidence type="ECO:0000256" key="2">
    <source>
        <dbReference type="ARBA" id="ARBA00022448"/>
    </source>
</evidence>
<accession>A0ABV5HWU1</accession>
<dbReference type="CDD" id="cd06261">
    <property type="entry name" value="TM_PBP2"/>
    <property type="match status" value="1"/>
</dbReference>
<evidence type="ECO:0000256" key="3">
    <source>
        <dbReference type="ARBA" id="ARBA00022475"/>
    </source>
</evidence>
<protein>
    <submittedName>
        <fullName evidence="10">ABC transporter permease subunit</fullName>
    </submittedName>
</protein>
<dbReference type="EMBL" id="JBHMEC010000003">
    <property type="protein sequence ID" value="MFB9148584.1"/>
    <property type="molecule type" value="Genomic_DNA"/>
</dbReference>
<keyword evidence="3" id="KW-1003">Cell membrane</keyword>
<feature type="transmembrane region" description="Helical" evidence="8">
    <location>
        <begin position="218"/>
        <end position="238"/>
    </location>
</feature>
<comment type="caution">
    <text evidence="10">The sequence shown here is derived from an EMBL/GenBank/DDBJ whole genome shotgun (WGS) entry which is preliminary data.</text>
</comment>
<dbReference type="Gene3D" id="1.10.3720.10">
    <property type="entry name" value="MetI-like"/>
    <property type="match status" value="1"/>
</dbReference>
<keyword evidence="6 8" id="KW-1133">Transmembrane helix</keyword>
<feature type="transmembrane region" description="Helical" evidence="8">
    <location>
        <begin position="12"/>
        <end position="33"/>
    </location>
</feature>
<evidence type="ECO:0000313" key="10">
    <source>
        <dbReference type="EMBL" id="MFB9148584.1"/>
    </source>
</evidence>
<dbReference type="InterPro" id="IPR035906">
    <property type="entry name" value="MetI-like_sf"/>
</dbReference>
<feature type="transmembrane region" description="Helical" evidence="8">
    <location>
        <begin position="40"/>
        <end position="60"/>
    </location>
</feature>
<dbReference type="Pfam" id="PF00528">
    <property type="entry name" value="BPD_transp_1"/>
    <property type="match status" value="1"/>
</dbReference>
<feature type="domain" description="ABC transmembrane type-1" evidence="9">
    <location>
        <begin position="247"/>
        <end position="446"/>
    </location>
</feature>
<evidence type="ECO:0000256" key="8">
    <source>
        <dbReference type="RuleBase" id="RU363032"/>
    </source>
</evidence>
<proteinExistence type="inferred from homology"/>
<feature type="transmembrane region" description="Helical" evidence="8">
    <location>
        <begin position="191"/>
        <end position="211"/>
    </location>
</feature>
<keyword evidence="2 8" id="KW-0813">Transport</keyword>
<comment type="similarity">
    <text evidence="8">Belongs to the binding-protein-dependent transport system permease family.</text>
</comment>
<gene>
    <name evidence="10" type="ORF">ACFFU4_02325</name>
</gene>
<keyword evidence="5 8" id="KW-0812">Transmembrane</keyword>
<evidence type="ECO:0000259" key="9">
    <source>
        <dbReference type="PROSITE" id="PS50928"/>
    </source>
</evidence>
<evidence type="ECO:0000256" key="1">
    <source>
        <dbReference type="ARBA" id="ARBA00004429"/>
    </source>
</evidence>
<keyword evidence="11" id="KW-1185">Reference proteome</keyword>